<dbReference type="EMBL" id="UINC01016574">
    <property type="protein sequence ID" value="SVA68913.1"/>
    <property type="molecule type" value="Genomic_DNA"/>
</dbReference>
<keyword evidence="1" id="KW-0472">Membrane</keyword>
<gene>
    <name evidence="2" type="ORF">METZ01_LOCUS121767</name>
</gene>
<dbReference type="AlphaFoldDB" id="A0A381XXF1"/>
<keyword evidence="1" id="KW-0812">Transmembrane</keyword>
<name>A0A381XXF1_9ZZZZ</name>
<keyword evidence="1" id="KW-1133">Transmembrane helix</keyword>
<accession>A0A381XXF1</accession>
<proteinExistence type="predicted"/>
<organism evidence="2">
    <name type="scientific">marine metagenome</name>
    <dbReference type="NCBI Taxonomy" id="408172"/>
    <lineage>
        <taxon>unclassified sequences</taxon>
        <taxon>metagenomes</taxon>
        <taxon>ecological metagenomes</taxon>
    </lineage>
</organism>
<reference evidence="2" key="1">
    <citation type="submission" date="2018-05" db="EMBL/GenBank/DDBJ databases">
        <authorList>
            <person name="Lanie J.A."/>
            <person name="Ng W.-L."/>
            <person name="Kazmierczak K.M."/>
            <person name="Andrzejewski T.M."/>
            <person name="Davidsen T.M."/>
            <person name="Wayne K.J."/>
            <person name="Tettelin H."/>
            <person name="Glass J.I."/>
            <person name="Rusch D."/>
            <person name="Podicherti R."/>
            <person name="Tsui H.-C.T."/>
            <person name="Winkler M.E."/>
        </authorList>
    </citation>
    <scope>NUCLEOTIDE SEQUENCE</scope>
</reference>
<evidence type="ECO:0000313" key="2">
    <source>
        <dbReference type="EMBL" id="SVA68913.1"/>
    </source>
</evidence>
<feature type="transmembrane region" description="Helical" evidence="1">
    <location>
        <begin position="110"/>
        <end position="129"/>
    </location>
</feature>
<evidence type="ECO:0000256" key="1">
    <source>
        <dbReference type="SAM" id="Phobius"/>
    </source>
</evidence>
<sequence length="138" mass="16359">MIDSYDPKNGKRCWRTSRLGEAHYVRACKILGVEKIFKGKKYEKLLEKDDLNDILIDEKYFYKLGLFTEVFHDELHRKISVTLTRRGYEWFYAYTFLRGRKKKHYGGNPLRRCAGALFSIIFACFYVLALRLSGGEKR</sequence>
<protein>
    <submittedName>
        <fullName evidence="2">Uncharacterized protein</fullName>
    </submittedName>
</protein>